<feature type="domain" description="Sigma-54 factor interaction" evidence="7">
    <location>
        <begin position="259"/>
        <end position="488"/>
    </location>
</feature>
<dbReference type="PROSITE" id="PS00688">
    <property type="entry name" value="SIGMA54_INTERACT_3"/>
    <property type="match status" value="1"/>
</dbReference>
<dbReference type="Pfam" id="PF00158">
    <property type="entry name" value="Sigma54_activat"/>
    <property type="match status" value="1"/>
</dbReference>
<evidence type="ECO:0000259" key="8">
    <source>
        <dbReference type="PROSITE" id="PS50112"/>
    </source>
</evidence>
<dbReference type="PANTHER" id="PTHR32071">
    <property type="entry name" value="TRANSCRIPTIONAL REGULATORY PROTEIN"/>
    <property type="match status" value="1"/>
</dbReference>
<sequence length="563" mass="64043">MIDESVSVPLWGNIISSMHNSVIVVNSDNEIALMNEAAQKLLNVGSDDWKGQPIKKLIPHSRMHEVLDGGESSIGGEMVIGGRVCMVNRTPLFENGSRVGAIAVIQDLSEMHHYRKLLKQMESIIEFSTDGLYVVDKEGVTMQVNTAYEEITGFRREELIGRRMADLMSEGYFDQSVSLLVLERKRRISIIQRIGGKKDVIVTGNPVFDEQGNLEMIVTSVRDITHLNELRKELEKAHTFSRIQNNRYTLKSGETEQHIVFRSPQIKKVYEQISQVAPYPTSILLYGPSGTGKEVMANLIHDLSDRREKPFIKINCGAIPEQLLESELFGYEAGAFTGASRNGKIGLLELADQGTVMLDEIAEIPLSLQVKLLRVLQERQIQRLGGTKPRPLNIRIVAATNQDLRQLIRGGKFREDLYYRLAVVEISIPPLAERREDIVPLLDHYFHYFCRQYRIDKQIAEETKRILEGYHWPGNVRELRNLIENMIVSVPSNMIEPAHLPLHIHDQSRIDTASTLKEKVKQFERRMIGEALDKYGSLRKAAEHLGIDHSTLVKKLQRWDNGQ</sequence>
<evidence type="ECO:0000256" key="1">
    <source>
        <dbReference type="ARBA" id="ARBA00022741"/>
    </source>
</evidence>
<dbReference type="NCBIfam" id="TIGR00229">
    <property type="entry name" value="sensory_box"/>
    <property type="match status" value="1"/>
</dbReference>
<reference evidence="10" key="2">
    <citation type="journal article" date="2021" name="J Anim Sci Technol">
        <title>Complete genome sequence of Paenibacillus konkukensis sp. nov. SK3146 as a potential probiotic strain.</title>
        <authorList>
            <person name="Jung H.I."/>
            <person name="Park S."/>
            <person name="Niu K.M."/>
            <person name="Lee S.W."/>
            <person name="Kothari D."/>
            <person name="Yi K.J."/>
            <person name="Kim S.K."/>
        </authorList>
    </citation>
    <scope>NUCLEOTIDE SEQUENCE</scope>
    <source>
        <strain evidence="10">SK3146</strain>
    </source>
</reference>
<dbReference type="Gene3D" id="3.30.450.20">
    <property type="entry name" value="PAS domain"/>
    <property type="match status" value="2"/>
</dbReference>
<dbReference type="InterPro" id="IPR009057">
    <property type="entry name" value="Homeodomain-like_sf"/>
</dbReference>
<gene>
    <name evidence="10" type="ORF">SK3146_03461</name>
</gene>
<protein>
    <recommendedName>
        <fullName evidence="6">HTH-type transcriptional regulatory protein TyrR</fullName>
    </recommendedName>
</protein>
<dbReference type="InterPro" id="IPR058031">
    <property type="entry name" value="AAA_lid_NorR"/>
</dbReference>
<dbReference type="InterPro" id="IPR027417">
    <property type="entry name" value="P-loop_NTPase"/>
</dbReference>
<dbReference type="SMART" id="SM00382">
    <property type="entry name" value="AAA"/>
    <property type="match status" value="1"/>
</dbReference>
<dbReference type="InterPro" id="IPR013767">
    <property type="entry name" value="PAS_fold"/>
</dbReference>
<evidence type="ECO:0000259" key="7">
    <source>
        <dbReference type="PROSITE" id="PS50045"/>
    </source>
</evidence>
<evidence type="ECO:0000256" key="3">
    <source>
        <dbReference type="ARBA" id="ARBA00022840"/>
    </source>
</evidence>
<dbReference type="SMART" id="SM00091">
    <property type="entry name" value="PAS"/>
    <property type="match status" value="2"/>
</dbReference>
<name>A0ABY4RQ43_9BACL</name>
<dbReference type="SUPFAM" id="SSF55785">
    <property type="entry name" value="PYP-like sensor domain (PAS domain)"/>
    <property type="match status" value="2"/>
</dbReference>
<keyword evidence="4" id="KW-0805">Transcription regulation</keyword>
<feature type="domain" description="PAC" evidence="9">
    <location>
        <begin position="184"/>
        <end position="236"/>
    </location>
</feature>
<dbReference type="PROSITE" id="PS50112">
    <property type="entry name" value="PAS"/>
    <property type="match status" value="1"/>
</dbReference>
<organism evidence="10 11">
    <name type="scientific">Paenibacillus konkukensis</name>
    <dbReference type="NCBI Taxonomy" id="2020716"/>
    <lineage>
        <taxon>Bacteria</taxon>
        <taxon>Bacillati</taxon>
        <taxon>Bacillota</taxon>
        <taxon>Bacilli</taxon>
        <taxon>Bacillales</taxon>
        <taxon>Paenibacillaceae</taxon>
        <taxon>Paenibacillus</taxon>
    </lineage>
</organism>
<evidence type="ECO:0000313" key="10">
    <source>
        <dbReference type="EMBL" id="UQZ84228.1"/>
    </source>
</evidence>
<dbReference type="SUPFAM" id="SSF46689">
    <property type="entry name" value="Homeodomain-like"/>
    <property type="match status" value="1"/>
</dbReference>
<dbReference type="Pfam" id="PF18024">
    <property type="entry name" value="HTH_50"/>
    <property type="match status" value="1"/>
</dbReference>
<dbReference type="CDD" id="cd00009">
    <property type="entry name" value="AAA"/>
    <property type="match status" value="1"/>
</dbReference>
<dbReference type="CDD" id="cd00130">
    <property type="entry name" value="PAS"/>
    <property type="match status" value="2"/>
</dbReference>
<keyword evidence="2" id="KW-0058">Aromatic hydrocarbons catabolism</keyword>
<keyword evidence="5" id="KW-0804">Transcription</keyword>
<dbReference type="Pfam" id="PF00989">
    <property type="entry name" value="PAS"/>
    <property type="match status" value="2"/>
</dbReference>
<feature type="domain" description="PAS" evidence="8">
    <location>
        <begin position="117"/>
        <end position="162"/>
    </location>
</feature>
<evidence type="ECO:0000259" key="9">
    <source>
        <dbReference type="PROSITE" id="PS50113"/>
    </source>
</evidence>
<dbReference type="InterPro" id="IPR035965">
    <property type="entry name" value="PAS-like_dom_sf"/>
</dbReference>
<dbReference type="Proteomes" id="UP001057134">
    <property type="component" value="Chromosome"/>
</dbReference>
<dbReference type="GO" id="GO:0018675">
    <property type="term" value="F:(S)-limonene 6-monooxygenase activity"/>
    <property type="evidence" value="ECO:0007669"/>
    <property type="project" value="UniProtKB-EC"/>
</dbReference>
<evidence type="ECO:0000256" key="2">
    <source>
        <dbReference type="ARBA" id="ARBA00022797"/>
    </source>
</evidence>
<accession>A0ABY4RQ43</accession>
<reference evidence="10" key="1">
    <citation type="submission" date="2018-02" db="EMBL/GenBank/DDBJ databases">
        <authorList>
            <person name="Kim S.-K."/>
            <person name="Jung H.-I."/>
            <person name="Lee S.-W."/>
        </authorList>
    </citation>
    <scope>NUCLEOTIDE SEQUENCE</scope>
    <source>
        <strain evidence="10">SK3146</strain>
    </source>
</reference>
<evidence type="ECO:0000256" key="5">
    <source>
        <dbReference type="ARBA" id="ARBA00023163"/>
    </source>
</evidence>
<dbReference type="InterPro" id="IPR003593">
    <property type="entry name" value="AAA+_ATPase"/>
</dbReference>
<proteinExistence type="predicted"/>
<dbReference type="Gene3D" id="3.40.50.300">
    <property type="entry name" value="P-loop containing nucleotide triphosphate hydrolases"/>
    <property type="match status" value="1"/>
</dbReference>
<dbReference type="InterPro" id="IPR002078">
    <property type="entry name" value="Sigma_54_int"/>
</dbReference>
<dbReference type="InterPro" id="IPR000700">
    <property type="entry name" value="PAS-assoc_C"/>
</dbReference>
<dbReference type="RefSeq" id="WP_249860012.1">
    <property type="nucleotide sequence ID" value="NZ_CP027059.1"/>
</dbReference>
<dbReference type="InterPro" id="IPR025944">
    <property type="entry name" value="Sigma_54_int_dom_CS"/>
</dbReference>
<dbReference type="SUPFAM" id="SSF52540">
    <property type="entry name" value="P-loop containing nucleoside triphosphate hydrolases"/>
    <property type="match status" value="1"/>
</dbReference>
<evidence type="ECO:0000256" key="6">
    <source>
        <dbReference type="ARBA" id="ARBA00029500"/>
    </source>
</evidence>
<keyword evidence="11" id="KW-1185">Reference proteome</keyword>
<evidence type="ECO:0000256" key="4">
    <source>
        <dbReference type="ARBA" id="ARBA00023015"/>
    </source>
</evidence>
<dbReference type="Gene3D" id="1.10.8.60">
    <property type="match status" value="1"/>
</dbReference>
<dbReference type="Gene3D" id="1.10.10.60">
    <property type="entry name" value="Homeodomain-like"/>
    <property type="match status" value="1"/>
</dbReference>
<keyword evidence="3" id="KW-0067">ATP-binding</keyword>
<keyword evidence="1" id="KW-0547">Nucleotide-binding</keyword>
<dbReference type="InterPro" id="IPR030828">
    <property type="entry name" value="HTH_TyrR"/>
</dbReference>
<dbReference type="EMBL" id="CP027059">
    <property type="protein sequence ID" value="UQZ84228.1"/>
    <property type="molecule type" value="Genomic_DNA"/>
</dbReference>
<keyword evidence="10" id="KW-0560">Oxidoreductase</keyword>
<dbReference type="InterPro" id="IPR000014">
    <property type="entry name" value="PAS"/>
</dbReference>
<evidence type="ECO:0000313" key="11">
    <source>
        <dbReference type="Proteomes" id="UP001057134"/>
    </source>
</evidence>
<dbReference type="PROSITE" id="PS50045">
    <property type="entry name" value="SIGMA54_INTERACT_4"/>
    <property type="match status" value="1"/>
</dbReference>
<dbReference type="Pfam" id="PF25601">
    <property type="entry name" value="AAA_lid_14"/>
    <property type="match status" value="1"/>
</dbReference>
<dbReference type="PROSITE" id="PS50113">
    <property type="entry name" value="PAC"/>
    <property type="match status" value="1"/>
</dbReference>